<protein>
    <submittedName>
        <fullName evidence="1">Uncharacterized protein</fullName>
    </submittedName>
</protein>
<comment type="caution">
    <text evidence="1">The sequence shown here is derived from an EMBL/GenBank/DDBJ whole genome shotgun (WGS) entry which is preliminary data.</text>
</comment>
<keyword evidence="2" id="KW-1185">Reference proteome</keyword>
<dbReference type="Proteomes" id="UP000887013">
    <property type="component" value="Unassembled WGS sequence"/>
</dbReference>
<sequence length="79" mass="8868">MCIPLGISPPQFNYNETFDEFTIGISASLRKVIYPVADVKEDRGKKTELMLSSFGEVVTSWSAIVPISWDMMVFGALYE</sequence>
<evidence type="ECO:0000313" key="1">
    <source>
        <dbReference type="EMBL" id="GFS93264.1"/>
    </source>
</evidence>
<name>A0A8X6N465_NEPPI</name>
<reference evidence="1" key="1">
    <citation type="submission" date="2020-08" db="EMBL/GenBank/DDBJ databases">
        <title>Multicomponent nature underlies the extraordinary mechanical properties of spider dragline silk.</title>
        <authorList>
            <person name="Kono N."/>
            <person name="Nakamura H."/>
            <person name="Mori M."/>
            <person name="Yoshida Y."/>
            <person name="Ohtoshi R."/>
            <person name="Malay A.D."/>
            <person name="Moran D.A.P."/>
            <person name="Tomita M."/>
            <person name="Numata K."/>
            <person name="Arakawa K."/>
        </authorList>
    </citation>
    <scope>NUCLEOTIDE SEQUENCE</scope>
</reference>
<dbReference type="AlphaFoldDB" id="A0A8X6N465"/>
<dbReference type="EMBL" id="BMAW01005255">
    <property type="protein sequence ID" value="GFS93264.1"/>
    <property type="molecule type" value="Genomic_DNA"/>
</dbReference>
<organism evidence="1 2">
    <name type="scientific">Nephila pilipes</name>
    <name type="common">Giant wood spider</name>
    <name type="synonym">Nephila maculata</name>
    <dbReference type="NCBI Taxonomy" id="299642"/>
    <lineage>
        <taxon>Eukaryota</taxon>
        <taxon>Metazoa</taxon>
        <taxon>Ecdysozoa</taxon>
        <taxon>Arthropoda</taxon>
        <taxon>Chelicerata</taxon>
        <taxon>Arachnida</taxon>
        <taxon>Araneae</taxon>
        <taxon>Araneomorphae</taxon>
        <taxon>Entelegynae</taxon>
        <taxon>Araneoidea</taxon>
        <taxon>Nephilidae</taxon>
        <taxon>Nephila</taxon>
    </lineage>
</organism>
<proteinExistence type="predicted"/>
<accession>A0A8X6N465</accession>
<gene>
    <name evidence="1" type="ORF">NPIL_85131</name>
</gene>
<evidence type="ECO:0000313" key="2">
    <source>
        <dbReference type="Proteomes" id="UP000887013"/>
    </source>
</evidence>